<feature type="region of interest" description="Disordered" evidence="1">
    <location>
        <begin position="132"/>
        <end position="184"/>
    </location>
</feature>
<feature type="compositionally biased region" description="Polar residues" evidence="1">
    <location>
        <begin position="723"/>
        <end position="737"/>
    </location>
</feature>
<feature type="compositionally biased region" description="Polar residues" evidence="1">
    <location>
        <begin position="471"/>
        <end position="485"/>
    </location>
</feature>
<feature type="compositionally biased region" description="Polar residues" evidence="1">
    <location>
        <begin position="935"/>
        <end position="944"/>
    </location>
</feature>
<protein>
    <submittedName>
        <fullName evidence="2">Uncharacterized protein</fullName>
    </submittedName>
</protein>
<gene>
    <name evidence="2" type="ORF">B0J12DRAFT_289924</name>
</gene>
<dbReference type="EMBL" id="JAGTJR010000004">
    <property type="protein sequence ID" value="KAH7061309.1"/>
    <property type="molecule type" value="Genomic_DNA"/>
</dbReference>
<dbReference type="Proteomes" id="UP000774617">
    <property type="component" value="Unassembled WGS sequence"/>
</dbReference>
<feature type="region of interest" description="Disordered" evidence="1">
    <location>
        <begin position="224"/>
        <end position="266"/>
    </location>
</feature>
<feature type="region of interest" description="Disordered" evidence="1">
    <location>
        <begin position="1"/>
        <end position="68"/>
    </location>
</feature>
<feature type="compositionally biased region" description="Basic and acidic residues" evidence="1">
    <location>
        <begin position="920"/>
        <end position="934"/>
    </location>
</feature>
<organism evidence="2 3">
    <name type="scientific">Macrophomina phaseolina</name>
    <dbReference type="NCBI Taxonomy" id="35725"/>
    <lineage>
        <taxon>Eukaryota</taxon>
        <taxon>Fungi</taxon>
        <taxon>Dikarya</taxon>
        <taxon>Ascomycota</taxon>
        <taxon>Pezizomycotina</taxon>
        <taxon>Dothideomycetes</taxon>
        <taxon>Dothideomycetes incertae sedis</taxon>
        <taxon>Botryosphaeriales</taxon>
        <taxon>Botryosphaeriaceae</taxon>
        <taxon>Macrophomina</taxon>
    </lineage>
</organism>
<feature type="region of interest" description="Disordered" evidence="1">
    <location>
        <begin position="814"/>
        <end position="866"/>
    </location>
</feature>
<name>A0ABQ8GRJ1_9PEZI</name>
<reference evidence="2 3" key="1">
    <citation type="journal article" date="2021" name="Nat. Commun.">
        <title>Genetic determinants of endophytism in the Arabidopsis root mycobiome.</title>
        <authorList>
            <person name="Mesny F."/>
            <person name="Miyauchi S."/>
            <person name="Thiergart T."/>
            <person name="Pickel B."/>
            <person name="Atanasova L."/>
            <person name="Karlsson M."/>
            <person name="Huettel B."/>
            <person name="Barry K.W."/>
            <person name="Haridas S."/>
            <person name="Chen C."/>
            <person name="Bauer D."/>
            <person name="Andreopoulos W."/>
            <person name="Pangilinan J."/>
            <person name="LaButti K."/>
            <person name="Riley R."/>
            <person name="Lipzen A."/>
            <person name="Clum A."/>
            <person name="Drula E."/>
            <person name="Henrissat B."/>
            <person name="Kohler A."/>
            <person name="Grigoriev I.V."/>
            <person name="Martin F.M."/>
            <person name="Hacquard S."/>
        </authorList>
    </citation>
    <scope>NUCLEOTIDE SEQUENCE [LARGE SCALE GENOMIC DNA]</scope>
    <source>
        <strain evidence="2 3">MPI-SDFR-AT-0080</strain>
    </source>
</reference>
<feature type="compositionally biased region" description="Basic and acidic residues" evidence="1">
    <location>
        <begin position="620"/>
        <end position="629"/>
    </location>
</feature>
<accession>A0ABQ8GRJ1</accession>
<feature type="region of interest" description="Disordered" evidence="1">
    <location>
        <begin position="918"/>
        <end position="1019"/>
    </location>
</feature>
<evidence type="ECO:0000313" key="3">
    <source>
        <dbReference type="Proteomes" id="UP000774617"/>
    </source>
</evidence>
<feature type="compositionally biased region" description="Basic and acidic residues" evidence="1">
    <location>
        <begin position="834"/>
        <end position="861"/>
    </location>
</feature>
<feature type="compositionally biased region" description="Basic and acidic residues" evidence="1">
    <location>
        <begin position="987"/>
        <end position="1006"/>
    </location>
</feature>
<evidence type="ECO:0000313" key="2">
    <source>
        <dbReference type="EMBL" id="KAH7061309.1"/>
    </source>
</evidence>
<keyword evidence="3" id="KW-1185">Reference proteome</keyword>
<feature type="compositionally biased region" description="Polar residues" evidence="1">
    <location>
        <begin position="1196"/>
        <end position="1211"/>
    </location>
</feature>
<feature type="region of interest" description="Disordered" evidence="1">
    <location>
        <begin position="80"/>
        <end position="116"/>
    </location>
</feature>
<feature type="compositionally biased region" description="Polar residues" evidence="1">
    <location>
        <begin position="402"/>
        <end position="411"/>
    </location>
</feature>
<proteinExistence type="predicted"/>
<feature type="compositionally biased region" description="Polar residues" evidence="1">
    <location>
        <begin position="820"/>
        <end position="829"/>
    </location>
</feature>
<feature type="compositionally biased region" description="Polar residues" evidence="1">
    <location>
        <begin position="326"/>
        <end position="336"/>
    </location>
</feature>
<feature type="compositionally biased region" description="Basic and acidic residues" evidence="1">
    <location>
        <begin position="143"/>
        <end position="174"/>
    </location>
</feature>
<comment type="caution">
    <text evidence="2">The sequence shown here is derived from an EMBL/GenBank/DDBJ whole genome shotgun (WGS) entry which is preliminary data.</text>
</comment>
<feature type="compositionally biased region" description="Basic and acidic residues" evidence="1">
    <location>
        <begin position="694"/>
        <end position="707"/>
    </location>
</feature>
<feature type="region of interest" description="Disordered" evidence="1">
    <location>
        <begin position="676"/>
        <end position="758"/>
    </location>
</feature>
<feature type="region of interest" description="Disordered" evidence="1">
    <location>
        <begin position="304"/>
        <end position="343"/>
    </location>
</feature>
<feature type="region of interest" description="Disordered" evidence="1">
    <location>
        <begin position="1086"/>
        <end position="1107"/>
    </location>
</feature>
<sequence length="1512" mass="165088">MSPPTGVAEKLCCTAEDTDSRSGSPLPFRRHSQPPSAPGSNPATQQQQQQPQTLPHHRDSYTSPMGDGLLELQQIFAEAGSTLPPSARRASSMTLLKTPPSRPATATEGIDGDRPKKMALFKRLTRDLSKSNLSLSNLRKTAAARDREQKEQHQQNRDSDRKAQAKNKGKDKAKGNFTTPAELNTASPETGEVLLSQTYDSDAASLTDIRDSVVEHLTKTVVLPNGDKGKARMSPVRSKRSTDRRGDVSSIDWGGKGAGEPYGWSEPSSSAPVISLRIPEHLSDLGILPSCNVSVEDLRQLYQPSGRGSPWKKLAEQHLPKRSKSAESVVQSTPNLNPMEIPSVSSSFNSKAWRTSTNSTAGPRVGLSAFESNIPENQAEEQNELDEQQRLRLLTQTRLATHSTSCTPQRSEATEQAPLGVPQPAAQNFPSLNLSAGRRASVNLPPSSLINSESASVHLHDMRISQHLRSESTLSGVSHTTSGAVSSHPHLRNRSARGSFPTSSGFDVQQPHAQHRDHMVVVRALRGSSSGFASERIPEGWGNVVSAVPSSVYVASEMAYEPSSIYSTRQNSMASTQAASKLNSSDSPSTPGGSGHVRKAGYEVLNLADVESLRVGGQPDKAENRKEGDDTTMPGAFPQESSMPELIRADTGLTFTTAIDPEDPQRMGVYEYECKHPSCQKSGSSEQAAEAGEDERLRPEQQVHEQMTDSSLDITPITAVESPLSNEKTPQAQNVTPLPSKEPSSAKKGKKTSSVKNPSKRFSTFSFLRSKTYANLRRASHNPAIHASKTSKSEAHLPLDGHKGEAVQTAFQMRRGTDGPSDSPQSGNQHRLREHPDAQTSDERHTLDTHGHGHGCDHGGAAKDSMASEAIEEHRLGRLSRSWLISDDRDGRVLGQNAVWEKALQKHHEERNAMFLSPEKGGKSETRGLFRERSGSGSAISTKSKQSDRKGKGPAIGLGFSFGERSPGLQRSPTVMLDPLDSDFGEELARQREKSNMHGDDLRQDRISGSPGPTTGMSPCASLTWQPNIVSIEPGLHIGNWGGTTLPDIDLGGLGAWGRYPSHTREQRTGPAGATDDVRTRDFAYEPNPSIVEDGDSTEGEQHSRGAMKRLTALRTKKKSTSHSGMSKSKSMTFSRNFGFLKHYIGLFRSQSEEFRKHGHGHRSSIAEGGTLEHPELEMLPPVFSPVTFNIPDATRLQTDGANSRAETSTLRNEEHEAGQPKVEDSGQISTVRGRISPSRRQEANTDSSDGSWTANARIWTHAFENEPGQATHRLLRKADSSSEWWNNARTWTRYSSPSQEWREGAEDGRQKTIISPIRLARQGENSTERLTADTAIPVPEKTRDNFLELIPVKLFEEVPEKKLERSLASKHTKRAHHTSSDEWRSDARLFSQMYEACVQVPTFGSSEDANACATSEEWTAYEHEKCRSGSSAFRVASTGHLDGILAQAAENAEKAKRRAKSGSYSNSALRTREALARNHSFLSVGGVEGSAMDLMRFLHDLEEGESARLQG</sequence>
<feature type="region of interest" description="Disordered" evidence="1">
    <location>
        <begin position="576"/>
        <end position="597"/>
    </location>
</feature>
<feature type="region of interest" description="Disordered" evidence="1">
    <location>
        <begin position="470"/>
        <end position="514"/>
    </location>
</feature>
<feature type="region of interest" description="Disordered" evidence="1">
    <location>
        <begin position="1195"/>
        <end position="1253"/>
    </location>
</feature>
<feature type="region of interest" description="Disordered" evidence="1">
    <location>
        <begin position="611"/>
        <end position="640"/>
    </location>
</feature>
<feature type="compositionally biased region" description="Basic and acidic residues" evidence="1">
    <location>
        <begin position="1212"/>
        <end position="1225"/>
    </location>
</feature>
<feature type="region of interest" description="Disordered" evidence="1">
    <location>
        <begin position="400"/>
        <end position="423"/>
    </location>
</feature>
<evidence type="ECO:0000256" key="1">
    <source>
        <dbReference type="SAM" id="MobiDB-lite"/>
    </source>
</evidence>